<protein>
    <submittedName>
        <fullName evidence="2">TPR domain-containing protein</fullName>
    </submittedName>
</protein>
<proteinExistence type="predicted"/>
<evidence type="ECO:0000256" key="1">
    <source>
        <dbReference type="PROSITE-ProRule" id="PRU00339"/>
    </source>
</evidence>
<sequence>MAVLPFENLGGDASQAYFADGITTDVIADLSRLPDTLVIAQGATDRYRDTEFDVRRVGQELQAPFVVTGGVWRSGGEVQITVRLVSAESGAVLWADTLVYPNESQWSWRRDVGPRIASALDLRTKDVIGGWGTEGVEPQEAIEHTMRGFSALRRAMTRPEFESALREFRKALTMAPKSASAWAGMSIALSDAIFYGQVPYPRDQLREAKDAADRALALDADNPYSHVAQGKVLSLLGQLEAAQDALETCLSLNPSFVYAYVRIGLIRVELGHAEEAQKYVDIALRLGPNDRYRAASAHLVAGIAQFHLGNDNQAYSELEKMVTANPRAGFAYLWMAAIDALHGRDEKAHENLERYEQLIQIHSVSGLKVIDHSKNPVYLAQRERFYGGLRKAGLPE</sequence>
<evidence type="ECO:0000313" key="2">
    <source>
        <dbReference type="EMBL" id="SAL87981.1"/>
    </source>
</evidence>
<dbReference type="InterPro" id="IPR019734">
    <property type="entry name" value="TPR_rpt"/>
</dbReference>
<dbReference type="SUPFAM" id="SSF48452">
    <property type="entry name" value="TPR-like"/>
    <property type="match status" value="1"/>
</dbReference>
<dbReference type="Proteomes" id="UP000055019">
    <property type="component" value="Unassembled WGS sequence"/>
</dbReference>
<keyword evidence="1" id="KW-0802">TPR repeat</keyword>
<gene>
    <name evidence="2" type="ORF">AWB74_08351</name>
</gene>
<dbReference type="Pfam" id="PF13181">
    <property type="entry name" value="TPR_8"/>
    <property type="match status" value="1"/>
</dbReference>
<accession>A0A158L5K5</accession>
<dbReference type="Gene3D" id="3.40.50.10610">
    <property type="entry name" value="ABC-type transport auxiliary lipoprotein component"/>
    <property type="match status" value="1"/>
</dbReference>
<evidence type="ECO:0000313" key="3">
    <source>
        <dbReference type="Proteomes" id="UP000055019"/>
    </source>
</evidence>
<dbReference type="PANTHER" id="PTHR12558:SF13">
    <property type="entry name" value="CELL DIVISION CYCLE PROTEIN 27 HOMOLOG"/>
    <property type="match status" value="1"/>
</dbReference>
<keyword evidence="3" id="KW-1185">Reference proteome</keyword>
<dbReference type="AlphaFoldDB" id="A0A158L5K5"/>
<feature type="repeat" description="TPR" evidence="1">
    <location>
        <begin position="257"/>
        <end position="290"/>
    </location>
</feature>
<dbReference type="Gene3D" id="1.25.40.10">
    <property type="entry name" value="Tetratricopeptide repeat domain"/>
    <property type="match status" value="2"/>
</dbReference>
<dbReference type="InterPro" id="IPR011990">
    <property type="entry name" value="TPR-like_helical_dom_sf"/>
</dbReference>
<reference evidence="2" key="1">
    <citation type="submission" date="2016-01" db="EMBL/GenBank/DDBJ databases">
        <authorList>
            <person name="Peeters C."/>
        </authorList>
    </citation>
    <scope>NUCLEOTIDE SEQUENCE [LARGE SCALE GENOMIC DNA]</scope>
    <source>
        <strain evidence="2">LMG 29317</strain>
    </source>
</reference>
<comment type="caution">
    <text evidence="2">The sequence shown here is derived from an EMBL/GenBank/DDBJ whole genome shotgun (WGS) entry which is preliminary data.</text>
</comment>
<name>A0A158L5K5_9BURK</name>
<dbReference type="PROSITE" id="PS50005">
    <property type="entry name" value="TPR"/>
    <property type="match status" value="1"/>
</dbReference>
<dbReference type="EMBL" id="FCOM02000108">
    <property type="protein sequence ID" value="SAL87981.1"/>
    <property type="molecule type" value="Genomic_DNA"/>
</dbReference>
<dbReference type="PANTHER" id="PTHR12558">
    <property type="entry name" value="CELL DIVISION CYCLE 16,23,27"/>
    <property type="match status" value="1"/>
</dbReference>
<dbReference type="SMART" id="SM00028">
    <property type="entry name" value="TPR"/>
    <property type="match status" value="3"/>
</dbReference>
<organism evidence="2 3">
    <name type="scientific">Caballeronia arvi</name>
    <dbReference type="NCBI Taxonomy" id="1777135"/>
    <lineage>
        <taxon>Bacteria</taxon>
        <taxon>Pseudomonadati</taxon>
        <taxon>Pseudomonadota</taxon>
        <taxon>Betaproteobacteria</taxon>
        <taxon>Burkholderiales</taxon>
        <taxon>Burkholderiaceae</taxon>
        <taxon>Caballeronia</taxon>
    </lineage>
</organism>